<dbReference type="Proteomes" id="UP000557717">
    <property type="component" value="Unassembled WGS sequence"/>
</dbReference>
<keyword evidence="1" id="KW-0472">Membrane</keyword>
<feature type="transmembrane region" description="Helical" evidence="1">
    <location>
        <begin position="137"/>
        <end position="157"/>
    </location>
</feature>
<name>A0A840V9W6_9BACT</name>
<sequence>MRLFRLTLFTVLRKKTWVISAFLVLVAPFILPRISSAEENPVLIQPALAQAAWALAWLSAVIWGFYSASQVGERLSQTGLGEYFQTLGTSAGRQLFEVWLALLSYVAPLGLAAALVCVLAASPSNAEEKAMWITTNFQYGVLFIAVIAPLLMMAISVASRFGAVSGFVITAGLSFYGLYGVGYVKQLISVDGNPFLRTLWAASPHYHFADPTERLRYKLGAIEPGEFPLVLAYFLGIALLYAAISRLVFRVRATV</sequence>
<evidence type="ECO:0008006" key="4">
    <source>
        <dbReference type="Google" id="ProtNLM"/>
    </source>
</evidence>
<organism evidence="2 3">
    <name type="scientific">Haloferula luteola</name>
    <dbReference type="NCBI Taxonomy" id="595692"/>
    <lineage>
        <taxon>Bacteria</taxon>
        <taxon>Pseudomonadati</taxon>
        <taxon>Verrucomicrobiota</taxon>
        <taxon>Verrucomicrobiia</taxon>
        <taxon>Verrucomicrobiales</taxon>
        <taxon>Verrucomicrobiaceae</taxon>
        <taxon>Haloferula</taxon>
    </lineage>
</organism>
<accession>A0A840V9W6</accession>
<feature type="transmembrane region" description="Helical" evidence="1">
    <location>
        <begin position="227"/>
        <end position="249"/>
    </location>
</feature>
<keyword evidence="1" id="KW-0812">Transmembrane</keyword>
<dbReference type="AlphaFoldDB" id="A0A840V9W6"/>
<evidence type="ECO:0000313" key="3">
    <source>
        <dbReference type="Proteomes" id="UP000557717"/>
    </source>
</evidence>
<dbReference type="EMBL" id="JACHFD010000012">
    <property type="protein sequence ID" value="MBB5352364.1"/>
    <property type="molecule type" value="Genomic_DNA"/>
</dbReference>
<keyword evidence="3" id="KW-1185">Reference proteome</keyword>
<evidence type="ECO:0000256" key="1">
    <source>
        <dbReference type="SAM" id="Phobius"/>
    </source>
</evidence>
<protein>
    <recommendedName>
        <fullName evidence="4">ABC-2 type transport system permease protein</fullName>
    </recommendedName>
</protein>
<gene>
    <name evidence="2" type="ORF">HNR46_002609</name>
</gene>
<evidence type="ECO:0000313" key="2">
    <source>
        <dbReference type="EMBL" id="MBB5352364.1"/>
    </source>
</evidence>
<reference evidence="2 3" key="1">
    <citation type="submission" date="2020-08" db="EMBL/GenBank/DDBJ databases">
        <title>Genomic Encyclopedia of Type Strains, Phase IV (KMG-IV): sequencing the most valuable type-strain genomes for metagenomic binning, comparative biology and taxonomic classification.</title>
        <authorList>
            <person name="Goeker M."/>
        </authorList>
    </citation>
    <scope>NUCLEOTIDE SEQUENCE [LARGE SCALE GENOMIC DNA]</scope>
    <source>
        <strain evidence="2 3">YC6886</strain>
    </source>
</reference>
<feature type="transmembrane region" description="Helical" evidence="1">
    <location>
        <begin position="164"/>
        <end position="184"/>
    </location>
</feature>
<feature type="transmembrane region" description="Helical" evidence="1">
    <location>
        <begin position="98"/>
        <end position="122"/>
    </location>
</feature>
<proteinExistence type="predicted"/>
<comment type="caution">
    <text evidence="2">The sequence shown here is derived from an EMBL/GenBank/DDBJ whole genome shotgun (WGS) entry which is preliminary data.</text>
</comment>
<keyword evidence="1" id="KW-1133">Transmembrane helix</keyword>
<dbReference type="RefSeq" id="WP_184019342.1">
    <property type="nucleotide sequence ID" value="NZ_JACHFD010000012.1"/>
</dbReference>
<feature type="transmembrane region" description="Helical" evidence="1">
    <location>
        <begin position="47"/>
        <end position="66"/>
    </location>
</feature>